<dbReference type="Pfam" id="PF21173">
    <property type="entry name" value="DksA-like_N"/>
    <property type="match status" value="1"/>
</dbReference>
<reference evidence="8" key="1">
    <citation type="submission" date="2021-08" db="EMBL/GenBank/DDBJ databases">
        <title>Hoeflea bacterium WL0058 sp. nov., isolated from the sediment.</title>
        <authorList>
            <person name="Wang L."/>
            <person name="Zhang D."/>
        </authorList>
    </citation>
    <scope>NUCLEOTIDE SEQUENCE</scope>
    <source>
        <strain evidence="8">WL0058</strain>
    </source>
</reference>
<comment type="caution">
    <text evidence="8">The sequence shown here is derived from an EMBL/GenBank/DDBJ whole genome shotgun (WGS) entry which is preliminary data.</text>
</comment>
<protein>
    <submittedName>
        <fullName evidence="8">TraR/DksA family transcriptional regulator</fullName>
    </submittedName>
</protein>
<evidence type="ECO:0000256" key="1">
    <source>
        <dbReference type="ARBA" id="ARBA00022723"/>
    </source>
</evidence>
<gene>
    <name evidence="8" type="ORF">K1W69_03585</name>
</gene>
<keyword evidence="3" id="KW-0862">Zinc</keyword>
<dbReference type="PROSITE" id="PS51128">
    <property type="entry name" value="ZF_DKSA_2"/>
    <property type="match status" value="1"/>
</dbReference>
<keyword evidence="1" id="KW-0479">Metal-binding</keyword>
<dbReference type="EMBL" id="JAICBX010000001">
    <property type="protein sequence ID" value="MBW8636259.1"/>
    <property type="molecule type" value="Genomic_DNA"/>
</dbReference>
<evidence type="ECO:0000259" key="6">
    <source>
        <dbReference type="Pfam" id="PF01258"/>
    </source>
</evidence>
<feature type="region of interest" description="Disordered" evidence="5">
    <location>
        <begin position="26"/>
        <end position="57"/>
    </location>
</feature>
<evidence type="ECO:0000313" key="8">
    <source>
        <dbReference type="EMBL" id="MBW8636259.1"/>
    </source>
</evidence>
<evidence type="ECO:0000259" key="7">
    <source>
        <dbReference type="Pfam" id="PF21173"/>
    </source>
</evidence>
<dbReference type="InterPro" id="IPR037187">
    <property type="entry name" value="DnaK_N"/>
</dbReference>
<dbReference type="PANTHER" id="PTHR33823:SF4">
    <property type="entry name" value="GENERAL STRESS PROTEIN 16O"/>
    <property type="match status" value="1"/>
</dbReference>
<dbReference type="GO" id="GO:0008270">
    <property type="term" value="F:zinc ion binding"/>
    <property type="evidence" value="ECO:0007669"/>
    <property type="project" value="UniProtKB-KW"/>
</dbReference>
<evidence type="ECO:0000256" key="3">
    <source>
        <dbReference type="ARBA" id="ARBA00022833"/>
    </source>
</evidence>
<sequence length="105" mass="12284">MIDTEHYSKRLTARRAELVERMNRIEDWLDDTPNPDTEERATEREQDEVFEAQGNEDQKEVRAIDAALQRIENGVFGICMECGEEISKERLDAVPYTTRCRNCMT</sequence>
<dbReference type="Pfam" id="PF01258">
    <property type="entry name" value="zf-dskA_traR"/>
    <property type="match status" value="1"/>
</dbReference>
<name>A0AAE2ZGP0_9HYPH</name>
<accession>A0AAE2ZGP0</accession>
<evidence type="ECO:0000256" key="5">
    <source>
        <dbReference type="SAM" id="MobiDB-lite"/>
    </source>
</evidence>
<feature type="domain" description="Zinc finger DksA/TraR C4-type" evidence="6">
    <location>
        <begin position="75"/>
        <end position="103"/>
    </location>
</feature>
<dbReference type="InterPro" id="IPR048487">
    <property type="entry name" value="DksA-like_N"/>
</dbReference>
<evidence type="ECO:0000313" key="9">
    <source>
        <dbReference type="Proteomes" id="UP001196509"/>
    </source>
</evidence>
<evidence type="ECO:0000256" key="2">
    <source>
        <dbReference type="ARBA" id="ARBA00022771"/>
    </source>
</evidence>
<evidence type="ECO:0000256" key="4">
    <source>
        <dbReference type="PROSITE-ProRule" id="PRU00510"/>
    </source>
</evidence>
<dbReference type="Gene3D" id="1.20.120.910">
    <property type="entry name" value="DksA, coiled-coil domain"/>
    <property type="match status" value="1"/>
</dbReference>
<dbReference type="RefSeq" id="WP_220226958.1">
    <property type="nucleotide sequence ID" value="NZ_JAICBX010000001.1"/>
</dbReference>
<dbReference type="SUPFAM" id="SSF109635">
    <property type="entry name" value="DnaK suppressor protein DksA, alpha-hairpin domain"/>
    <property type="match status" value="1"/>
</dbReference>
<feature type="zinc finger region" description="dksA C4-type" evidence="4">
    <location>
        <begin position="79"/>
        <end position="103"/>
    </location>
</feature>
<dbReference type="AlphaFoldDB" id="A0AAE2ZGP0"/>
<organism evidence="8 9">
    <name type="scientific">Flavimaribacter sediminis</name>
    <dbReference type="NCBI Taxonomy" id="2865987"/>
    <lineage>
        <taxon>Bacteria</taxon>
        <taxon>Pseudomonadati</taxon>
        <taxon>Pseudomonadota</taxon>
        <taxon>Alphaproteobacteria</taxon>
        <taxon>Hyphomicrobiales</taxon>
        <taxon>Rhizobiaceae</taxon>
        <taxon>Flavimaribacter</taxon>
    </lineage>
</organism>
<dbReference type="Proteomes" id="UP001196509">
    <property type="component" value="Unassembled WGS sequence"/>
</dbReference>
<feature type="domain" description="DnaK suppressor protein-like N-terminal" evidence="7">
    <location>
        <begin position="7"/>
        <end position="71"/>
    </location>
</feature>
<keyword evidence="9" id="KW-1185">Reference proteome</keyword>
<dbReference type="PANTHER" id="PTHR33823">
    <property type="entry name" value="RNA POLYMERASE-BINDING TRANSCRIPTION FACTOR DKSA-RELATED"/>
    <property type="match status" value="1"/>
</dbReference>
<dbReference type="InterPro" id="IPR000962">
    <property type="entry name" value="Znf_DskA_TraR"/>
</dbReference>
<dbReference type="SUPFAM" id="SSF57716">
    <property type="entry name" value="Glucocorticoid receptor-like (DNA-binding domain)"/>
    <property type="match status" value="1"/>
</dbReference>
<proteinExistence type="predicted"/>
<keyword evidence="2" id="KW-0863">Zinc-finger</keyword>